<organism evidence="2 3">
    <name type="scientific">Mikania micrantha</name>
    <name type="common">bitter vine</name>
    <dbReference type="NCBI Taxonomy" id="192012"/>
    <lineage>
        <taxon>Eukaryota</taxon>
        <taxon>Viridiplantae</taxon>
        <taxon>Streptophyta</taxon>
        <taxon>Embryophyta</taxon>
        <taxon>Tracheophyta</taxon>
        <taxon>Spermatophyta</taxon>
        <taxon>Magnoliopsida</taxon>
        <taxon>eudicotyledons</taxon>
        <taxon>Gunneridae</taxon>
        <taxon>Pentapetalae</taxon>
        <taxon>asterids</taxon>
        <taxon>campanulids</taxon>
        <taxon>Asterales</taxon>
        <taxon>Asteraceae</taxon>
        <taxon>Asteroideae</taxon>
        <taxon>Heliantheae alliance</taxon>
        <taxon>Eupatorieae</taxon>
        <taxon>Mikania</taxon>
    </lineage>
</organism>
<evidence type="ECO:0000256" key="1">
    <source>
        <dbReference type="SAM" id="MobiDB-lite"/>
    </source>
</evidence>
<accession>A0A5N6MIB8</accession>
<gene>
    <name evidence="2" type="ORF">E3N88_29274</name>
</gene>
<sequence length="177" mass="20609">MVDETQKANLDHEKYHGDNSKEIQKKNSKDDDSDAWVTFLDTLHIPNYVEESKDYFRIEFAKFVKWLYEEHFNLKDKEYPPKLPNGCAIELFDLYMHIEEAGGYKKASKAIGSRPTFPHCHISATSLFPIAADDELEETAKRKQRFKTILYLPPSIHLQTFGPPLFLQMSADVVRRL</sequence>
<proteinExistence type="predicted"/>
<dbReference type="Proteomes" id="UP000326396">
    <property type="component" value="Linkage Group LG5"/>
</dbReference>
<reference evidence="2 3" key="1">
    <citation type="submission" date="2019-05" db="EMBL/GenBank/DDBJ databases">
        <title>Mikania micrantha, genome provides insights into the molecular mechanism of rapid growth.</title>
        <authorList>
            <person name="Liu B."/>
        </authorList>
    </citation>
    <scope>NUCLEOTIDE SEQUENCE [LARGE SCALE GENOMIC DNA]</scope>
    <source>
        <strain evidence="2">NLD-2019</strain>
        <tissue evidence="2">Leaf</tissue>
    </source>
</reference>
<keyword evidence="3" id="KW-1185">Reference proteome</keyword>
<dbReference type="AlphaFoldDB" id="A0A5N6MIB8"/>
<evidence type="ECO:0000313" key="3">
    <source>
        <dbReference type="Proteomes" id="UP000326396"/>
    </source>
</evidence>
<comment type="caution">
    <text evidence="2">The sequence shown here is derived from an EMBL/GenBank/DDBJ whole genome shotgun (WGS) entry which is preliminary data.</text>
</comment>
<dbReference type="OrthoDB" id="338531at2759"/>
<name>A0A5N6MIB8_9ASTR</name>
<dbReference type="EMBL" id="SZYD01000015">
    <property type="protein sequence ID" value="KAD3640051.1"/>
    <property type="molecule type" value="Genomic_DNA"/>
</dbReference>
<feature type="region of interest" description="Disordered" evidence="1">
    <location>
        <begin position="1"/>
        <end position="28"/>
    </location>
</feature>
<evidence type="ECO:0008006" key="4">
    <source>
        <dbReference type="Google" id="ProtNLM"/>
    </source>
</evidence>
<evidence type="ECO:0000313" key="2">
    <source>
        <dbReference type="EMBL" id="KAD3640051.1"/>
    </source>
</evidence>
<protein>
    <recommendedName>
        <fullName evidence="4">ARID domain-containing protein</fullName>
    </recommendedName>
</protein>